<sequence length="390" mass="47271">MENRHQLDLRNIPEELQLMIELLRNNHLEEWETFTDINWETFIDLAIHHRIYPVLYPKLKKVKEGIVPPFVLERFSWLYRRNTMKMLFLGSEMQKISKLFSDNHIRLLFLKGPVLAQALYGDISLRTSRDLDVLIPIEKLDEAEHLLLAQGYEKEYEINKELNEWKWRHRHVNYYHPQKKITIEIHWRLNTGPAKEPNFNELWERRKQSTIPGNEVYMLSNEDLYLYLNMHGAQHGWSRLRWLFDIHQLMDKELNWNRIYNRLKRFGYLQVGGQGMILVSELFNRKLSNEMQQYLVNSRSKRLAAKSIFYLESMINIYTLPLPENVVKYHKKYLTGLMSTEQRILFTLSLLYPYPDDMKTLPLPKTLHFLYFPLRPFLWVWRKRKKHVLS</sequence>
<dbReference type="EMBL" id="BJYM01000015">
    <property type="protein sequence ID" value="GEN88748.1"/>
    <property type="molecule type" value="Genomic_DNA"/>
</dbReference>
<dbReference type="RefSeq" id="WP_147211649.1">
    <property type="nucleotide sequence ID" value="NZ_BJYM01000015.1"/>
</dbReference>
<reference evidence="1 2" key="1">
    <citation type="submission" date="2019-07" db="EMBL/GenBank/DDBJ databases">
        <title>Whole genome shotgun sequence of Oceanobacillus sojae NBRC 105379.</title>
        <authorList>
            <person name="Hosoyama A."/>
            <person name="Uohara A."/>
            <person name="Ohji S."/>
            <person name="Ichikawa N."/>
        </authorList>
    </citation>
    <scope>NUCLEOTIDE SEQUENCE [LARGE SCALE GENOMIC DNA]</scope>
    <source>
        <strain evidence="1 2">NBRC 105379</strain>
    </source>
</reference>
<evidence type="ECO:0000313" key="2">
    <source>
        <dbReference type="Proteomes" id="UP000321558"/>
    </source>
</evidence>
<keyword evidence="2" id="KW-1185">Reference proteome</keyword>
<organism evidence="1 2">
    <name type="scientific">Oceanobacillus sojae</name>
    <dbReference type="NCBI Taxonomy" id="582851"/>
    <lineage>
        <taxon>Bacteria</taxon>
        <taxon>Bacillati</taxon>
        <taxon>Bacillota</taxon>
        <taxon>Bacilli</taxon>
        <taxon>Bacillales</taxon>
        <taxon>Bacillaceae</taxon>
        <taxon>Oceanobacillus</taxon>
    </lineage>
</organism>
<dbReference type="Gene3D" id="3.30.460.40">
    <property type="match status" value="1"/>
</dbReference>
<gene>
    <name evidence="1" type="ORF">OSO01_34870</name>
</gene>
<name>A0A511ZMR6_9BACI</name>
<dbReference type="Pfam" id="PF14907">
    <property type="entry name" value="NTP_transf_5"/>
    <property type="match status" value="1"/>
</dbReference>
<evidence type="ECO:0008006" key="3">
    <source>
        <dbReference type="Google" id="ProtNLM"/>
    </source>
</evidence>
<evidence type="ECO:0000313" key="1">
    <source>
        <dbReference type="EMBL" id="GEN88748.1"/>
    </source>
</evidence>
<proteinExistence type="predicted"/>
<protein>
    <recommendedName>
        <fullName evidence="3">Renal dipeptidase</fullName>
    </recommendedName>
</protein>
<comment type="caution">
    <text evidence="1">The sequence shown here is derived from an EMBL/GenBank/DDBJ whole genome shotgun (WGS) entry which is preliminary data.</text>
</comment>
<accession>A0A511ZMR6</accession>
<dbReference type="InterPro" id="IPR039498">
    <property type="entry name" value="NTP_transf_5"/>
</dbReference>
<dbReference type="Proteomes" id="UP000321558">
    <property type="component" value="Unassembled WGS sequence"/>
</dbReference>
<dbReference type="AlphaFoldDB" id="A0A511ZMR6"/>
<dbReference type="OrthoDB" id="9773927at2"/>